<protein>
    <submittedName>
        <fullName evidence="1">Uncharacterized protein</fullName>
    </submittedName>
</protein>
<accession>A0A6C0KVN3</accession>
<organism evidence="1">
    <name type="scientific">viral metagenome</name>
    <dbReference type="NCBI Taxonomy" id="1070528"/>
    <lineage>
        <taxon>unclassified sequences</taxon>
        <taxon>metagenomes</taxon>
        <taxon>organismal metagenomes</taxon>
    </lineage>
</organism>
<dbReference type="EMBL" id="MN740969">
    <property type="protein sequence ID" value="QHU20554.1"/>
    <property type="molecule type" value="Genomic_DNA"/>
</dbReference>
<name>A0A6C0KVN3_9ZZZZ</name>
<dbReference type="AlphaFoldDB" id="A0A6C0KVN3"/>
<sequence length="74" mass="8624">MPSWITLNDTTVRIDHILAIEMTMEGDECIFMVQFRFIPMMKVNLHATGGKWLYMICNEGIKETMSGGEYYEQL</sequence>
<reference evidence="1" key="1">
    <citation type="journal article" date="2020" name="Nature">
        <title>Giant virus diversity and host interactions through global metagenomics.</title>
        <authorList>
            <person name="Schulz F."/>
            <person name="Roux S."/>
            <person name="Paez-Espino D."/>
            <person name="Jungbluth S."/>
            <person name="Walsh D.A."/>
            <person name="Denef V.J."/>
            <person name="McMahon K.D."/>
            <person name="Konstantinidis K.T."/>
            <person name="Eloe-Fadrosh E.A."/>
            <person name="Kyrpides N.C."/>
            <person name="Woyke T."/>
        </authorList>
    </citation>
    <scope>NUCLEOTIDE SEQUENCE</scope>
    <source>
        <strain evidence="1">GVMAG-S-3300013093-109</strain>
    </source>
</reference>
<evidence type="ECO:0000313" key="1">
    <source>
        <dbReference type="EMBL" id="QHU20554.1"/>
    </source>
</evidence>
<proteinExistence type="predicted"/>